<feature type="region of interest" description="Disordered" evidence="1">
    <location>
        <begin position="572"/>
        <end position="593"/>
    </location>
</feature>
<evidence type="ECO:0000313" key="4">
    <source>
        <dbReference type="EMBL" id="NYS95982.1"/>
    </source>
</evidence>
<evidence type="ECO:0000256" key="1">
    <source>
        <dbReference type="SAM" id="MobiDB-lite"/>
    </source>
</evidence>
<dbReference type="AlphaFoldDB" id="A0A7Z0M5Z4"/>
<keyword evidence="2" id="KW-0732">Signal</keyword>
<accession>A0A7Z0M5Z4</accession>
<dbReference type="InterPro" id="IPR052159">
    <property type="entry name" value="Competence_DNA_uptake"/>
</dbReference>
<evidence type="ECO:0000256" key="2">
    <source>
        <dbReference type="SAM" id="SignalP"/>
    </source>
</evidence>
<proteinExistence type="predicted"/>
<dbReference type="SUPFAM" id="SSF56281">
    <property type="entry name" value="Metallo-hydrolase/oxidoreductase"/>
    <property type="match status" value="1"/>
</dbReference>
<dbReference type="EMBL" id="JACBXX010000066">
    <property type="protein sequence ID" value="NYS95982.1"/>
    <property type="molecule type" value="Genomic_DNA"/>
</dbReference>
<feature type="signal peptide" evidence="2">
    <location>
        <begin position="1"/>
        <end position="34"/>
    </location>
</feature>
<dbReference type="InterPro" id="IPR018392">
    <property type="entry name" value="LysM"/>
</dbReference>
<dbReference type="PANTHER" id="PTHR30619">
    <property type="entry name" value="DNA INTERNALIZATION/COMPETENCE PROTEIN COMEC/REC2"/>
    <property type="match status" value="1"/>
</dbReference>
<dbReference type="Gene3D" id="3.60.15.10">
    <property type="entry name" value="Ribonuclease Z/Hydroxyacylglutathione hydrolase-like"/>
    <property type="match status" value="1"/>
</dbReference>
<feature type="compositionally biased region" description="Basic and acidic residues" evidence="1">
    <location>
        <begin position="190"/>
        <end position="213"/>
    </location>
</feature>
<dbReference type="SUPFAM" id="SSF54106">
    <property type="entry name" value="LysM domain"/>
    <property type="match status" value="1"/>
</dbReference>
<dbReference type="Proteomes" id="UP000589521">
    <property type="component" value="Unassembled WGS sequence"/>
</dbReference>
<evidence type="ECO:0000313" key="5">
    <source>
        <dbReference type="Proteomes" id="UP000589521"/>
    </source>
</evidence>
<dbReference type="RefSeq" id="WP_179924810.1">
    <property type="nucleotide sequence ID" value="NZ_JACBXX010000066.1"/>
</dbReference>
<feature type="domain" description="LysM" evidence="3">
    <location>
        <begin position="52"/>
        <end position="100"/>
    </location>
</feature>
<dbReference type="InterPro" id="IPR036866">
    <property type="entry name" value="RibonucZ/Hydroxyglut_hydro"/>
</dbReference>
<dbReference type="Pfam" id="PF01476">
    <property type="entry name" value="LysM"/>
    <property type="match status" value="1"/>
</dbReference>
<gene>
    <name evidence="4" type="ORF">HZY94_02005</name>
</gene>
<evidence type="ECO:0000259" key="3">
    <source>
        <dbReference type="PROSITE" id="PS51782"/>
    </source>
</evidence>
<reference evidence="4 5" key="1">
    <citation type="submission" date="2020-07" db="EMBL/GenBank/DDBJ databases">
        <title>MOT database genomes.</title>
        <authorList>
            <person name="Joseph S."/>
            <person name="Aduse-Opoku J."/>
            <person name="Hashim A."/>
            <person name="Wade W."/>
            <person name="Curtis M."/>
        </authorList>
    </citation>
    <scope>NUCLEOTIDE SEQUENCE [LARGE SCALE GENOMIC DNA]</scope>
    <source>
        <strain evidence="4 5">STR</strain>
    </source>
</reference>
<organism evidence="4 5">
    <name type="scientific">Streptococcus danieliae</name>
    <dbReference type="NCBI Taxonomy" id="747656"/>
    <lineage>
        <taxon>Bacteria</taxon>
        <taxon>Bacillati</taxon>
        <taxon>Bacillota</taxon>
        <taxon>Bacilli</taxon>
        <taxon>Lactobacillales</taxon>
        <taxon>Streptococcaceae</taxon>
        <taxon>Streptococcus</taxon>
    </lineage>
</organism>
<protein>
    <submittedName>
        <fullName evidence="4">LysM peptidoglycan-binding domain-containing protein</fullName>
    </submittedName>
</protein>
<name>A0A7Z0M5Z4_9STRE</name>
<feature type="chain" id="PRO_5030813131" evidence="2">
    <location>
        <begin position="35"/>
        <end position="593"/>
    </location>
</feature>
<dbReference type="Gene3D" id="3.10.350.10">
    <property type="entry name" value="LysM domain"/>
    <property type="match status" value="1"/>
</dbReference>
<dbReference type="InterPro" id="IPR036779">
    <property type="entry name" value="LysM_dom_sf"/>
</dbReference>
<sequence length="593" mass="66686">MEKRTIFSFRKYGKQLCAIALATIALAFTQGVSADEVRLTQPYELQITADMTEYRLQAGDTLWAVSEKIGMNLSDLANYNNVDLAKGEDKRLPIGFLVKWPKDRQSQNGSLLQPMSEKRSVQYTSDFDFELEQLFLNNQIESVESHDELTYVRLKDSVSQDTFENLVSGGQKVITNSDNETSNKSTLVEKPIKNVEMDQQKESEGSKPVEVVKPEIPSVSEPDKPASTDKEEAKSEGSKENIEKPVQPEESIEVEKPSVSEEENNLADKIYFLKRFRESSDMILIESNGRFGLVDVGYLNKQTADNAINFMKDKGVKELDFIYLTHYDVDHWTFMNTETPKKGQAILGDSKTDVFGRTDLLDTFKIKEVYLPVPEKKIPYETPVHQEIVKTLEKYKIPYSFKENFEMGDFVFTTYNNTPLTQEELDFNRGRESANFNSRGLLVEKGDYDVLLNGDVEQYDEKAEAETLNRDTGTIDILKAGHHAYVGSNTDEFMSAISPKVTVVTNSRLFVEGDEERRLESYSPQGVYFAGLETIEVDMTNLDQGVTIGNGQTVYTTITNNSGEGTRLDREAALSSSETAPVAGEEALSDGAN</sequence>
<dbReference type="CDD" id="cd00118">
    <property type="entry name" value="LysM"/>
    <property type="match status" value="1"/>
</dbReference>
<dbReference type="PANTHER" id="PTHR30619:SF7">
    <property type="entry name" value="BETA-LACTAMASE DOMAIN PROTEIN"/>
    <property type="match status" value="1"/>
</dbReference>
<feature type="compositionally biased region" description="Basic and acidic residues" evidence="1">
    <location>
        <begin position="221"/>
        <end position="259"/>
    </location>
</feature>
<feature type="region of interest" description="Disordered" evidence="1">
    <location>
        <begin position="173"/>
        <end position="260"/>
    </location>
</feature>
<feature type="compositionally biased region" description="Polar residues" evidence="1">
    <location>
        <begin position="173"/>
        <end position="186"/>
    </location>
</feature>
<dbReference type="PROSITE" id="PS51782">
    <property type="entry name" value="LYSM"/>
    <property type="match status" value="1"/>
</dbReference>
<dbReference type="SMART" id="SM00257">
    <property type="entry name" value="LysM"/>
    <property type="match status" value="1"/>
</dbReference>
<comment type="caution">
    <text evidence="4">The sequence shown here is derived from an EMBL/GenBank/DDBJ whole genome shotgun (WGS) entry which is preliminary data.</text>
</comment>